<gene>
    <name evidence="2" type="ORF">MMA15_12365</name>
</gene>
<accession>A0ABS9SY15</accession>
<name>A0ABS9SY15_9ACTN</name>
<dbReference type="EMBL" id="JAKWJU010000002">
    <property type="protein sequence ID" value="MCH6161164.1"/>
    <property type="molecule type" value="Genomic_DNA"/>
</dbReference>
<dbReference type="Gene3D" id="3.60.20.10">
    <property type="entry name" value="Glutamine Phosphoribosylpyrophosphate, subunit 1, domain 1"/>
    <property type="match status" value="1"/>
</dbReference>
<reference evidence="2" key="2">
    <citation type="journal article" date="2023" name="Int. J. Syst. Evol. Microbiol.">
        <title>Streptomyces marispadix sp. nov., isolated from marine beach sediment of the Northern Coast of Portugal.</title>
        <authorList>
            <person name="dos Santos J.D.N."/>
            <person name="Vitorino I.R."/>
            <person name="Kallscheuer N."/>
            <person name="Srivastava A."/>
            <person name="Krautwurst S."/>
            <person name="Marz M."/>
            <person name="Jogler C."/>
            <person name="Lobo Da Cunha A."/>
            <person name="Catita J."/>
            <person name="Goncalves H."/>
            <person name="Gonzalez I."/>
            <person name="Reyes F."/>
            <person name="Lage O.M."/>
        </authorList>
    </citation>
    <scope>NUCLEOTIDE SEQUENCE</scope>
    <source>
        <strain evidence="2">M600PL45_2</strain>
    </source>
</reference>
<reference evidence="2" key="1">
    <citation type="submission" date="2022-03" db="EMBL/GenBank/DDBJ databases">
        <authorList>
            <person name="Santos J.D.N."/>
            <person name="Kallscheuer N."/>
            <person name="Jogler C."/>
            <person name="Lage O.M."/>
        </authorList>
    </citation>
    <scope>NUCLEOTIDE SEQUENCE</scope>
    <source>
        <strain evidence="2">M600PL45_2</strain>
    </source>
</reference>
<sequence>MRWLVGWSSAAPGRGRYAPGSLEPVGAQLLWSDPDPLWAVGDWRPDEVRVVEADAANRLAVFGCCGASDEELRLGLSAARGGAYRHLTAWPGSYTAVACVGRRLTIAADLAGARPVFHTPWDGGTAYATAALPLADLTEAQLDIGHLGALLACPDAPEALGDGTPYAGVRRVPPGHALILREGSREITSYEPASSLVVSAPPPVDPETAVARVRDALVEAVRARLAAPRHASEADLGYGSGYGPEPFPGEPFRDDSFRSGPLGDESFRSEPYGQRAYGERAFSDDAYPSGAYGHEAYVHDTYGRETHEERGAYGDGGAYGADGAYGDGGAYGADGAYGDGGAYERRSYGDGSAYGGPGARGDGPAYGDGSAYGAGSAYGGGSAYGEGGARREDRGYRSAYGNGGPGAGAGGTSRRRNGRAGPGMDGRDPGPVPGMGPADRRAARGGPAPGVGADLSGGPASGTLALLAAGLPGMPGTVHGTLDGTEGGERLLAVTFNDLATSGGSDSSALAELERARSIAENPRLHHVVVAGGEEALPFAELEGPLTDEPGPSLVVADRHRQRLAVGSSDHFVGYGARQVLDAHPARLADLLMDRRRRHLLRPVAALARADDVSPGRSVLVPWTVYRAARKLARTQYRDGVNSTAERLRNGASGSGTSGRNGTGRNGAGRNGSGRNASGRSGAGPGRDFDDDAAGGTGASADAGTGKGFADLGAFGGLGGYGSEGAVGSSVAALTWCRPGPAARWLTGEALAEVSARLEAAARLRPTVERPGERRARAALARQASDHRVLEQAAEIRNQRLHAPFYDNQVVRACRDLPEALRVKPGARASVLRAVLAGAGVHDLPAGWGAPSHAYQAASVRAGLRAATGELIDLFDAPLLADAGLIEARVVRKAIRAASQGEPLPLDGIADLVSTELWLRRLISRRGTCWTGSAAPRQRAVASGVLPAAQQRPAL</sequence>
<dbReference type="Proteomes" id="UP001166784">
    <property type="component" value="Unassembled WGS sequence"/>
</dbReference>
<dbReference type="InterPro" id="IPR029055">
    <property type="entry name" value="Ntn_hydrolases_N"/>
</dbReference>
<feature type="region of interest" description="Disordered" evidence="1">
    <location>
        <begin position="640"/>
        <end position="706"/>
    </location>
</feature>
<proteinExistence type="predicted"/>
<dbReference type="SUPFAM" id="SSF56235">
    <property type="entry name" value="N-terminal nucleophile aminohydrolases (Ntn hydrolases)"/>
    <property type="match status" value="1"/>
</dbReference>
<feature type="region of interest" description="Disordered" evidence="1">
    <location>
        <begin position="234"/>
        <end position="275"/>
    </location>
</feature>
<evidence type="ECO:0000256" key="1">
    <source>
        <dbReference type="SAM" id="MobiDB-lite"/>
    </source>
</evidence>
<evidence type="ECO:0000313" key="2">
    <source>
        <dbReference type="EMBL" id="MCH6161164.1"/>
    </source>
</evidence>
<keyword evidence="3" id="KW-1185">Reference proteome</keyword>
<feature type="region of interest" description="Disordered" evidence="1">
    <location>
        <begin position="395"/>
        <end position="457"/>
    </location>
</feature>
<protein>
    <recommendedName>
        <fullName evidence="4">Asparagine synthase</fullName>
    </recommendedName>
</protein>
<feature type="compositionally biased region" description="Low complexity" evidence="1">
    <location>
        <begin position="444"/>
        <end position="457"/>
    </location>
</feature>
<comment type="caution">
    <text evidence="2">The sequence shown here is derived from an EMBL/GenBank/DDBJ whole genome shotgun (WGS) entry which is preliminary data.</text>
</comment>
<organism evidence="2 3">
    <name type="scientific">Streptomyces marispadix</name>
    <dbReference type="NCBI Taxonomy" id="2922868"/>
    <lineage>
        <taxon>Bacteria</taxon>
        <taxon>Bacillati</taxon>
        <taxon>Actinomycetota</taxon>
        <taxon>Actinomycetes</taxon>
        <taxon>Kitasatosporales</taxon>
        <taxon>Streptomycetaceae</taxon>
        <taxon>Streptomyces</taxon>
    </lineage>
</organism>
<feature type="compositionally biased region" description="Gly residues" evidence="1">
    <location>
        <begin position="653"/>
        <end position="672"/>
    </location>
</feature>
<evidence type="ECO:0008006" key="4">
    <source>
        <dbReference type="Google" id="ProtNLM"/>
    </source>
</evidence>
<dbReference type="RefSeq" id="WP_241059361.1">
    <property type="nucleotide sequence ID" value="NZ_JAKWJU010000002.1"/>
</dbReference>
<feature type="compositionally biased region" description="Gly residues" evidence="1">
    <location>
        <begin position="401"/>
        <end position="411"/>
    </location>
</feature>
<evidence type="ECO:0000313" key="3">
    <source>
        <dbReference type="Proteomes" id="UP001166784"/>
    </source>
</evidence>